<name>A0A6M3KR87_9ZZZZ</name>
<keyword evidence="2" id="KW-0695">RNA-directed DNA polymerase</keyword>
<dbReference type="InterPro" id="IPR036397">
    <property type="entry name" value="RNaseH_sf"/>
</dbReference>
<dbReference type="GO" id="GO:0003676">
    <property type="term" value="F:nucleic acid binding"/>
    <property type="evidence" value="ECO:0007669"/>
    <property type="project" value="InterPro"/>
</dbReference>
<dbReference type="GO" id="GO:0003964">
    <property type="term" value="F:RNA-directed DNA polymerase activity"/>
    <property type="evidence" value="ECO:0007669"/>
    <property type="project" value="UniProtKB-KW"/>
</dbReference>
<dbReference type="CDD" id="cd09279">
    <property type="entry name" value="RNase_HI_like"/>
    <property type="match status" value="1"/>
</dbReference>
<dbReference type="InterPro" id="IPR002156">
    <property type="entry name" value="RNaseH_domain"/>
</dbReference>
<dbReference type="PANTHER" id="PTHR46387">
    <property type="entry name" value="POLYNUCLEOTIDYL TRANSFERASE, RIBONUCLEASE H-LIKE SUPERFAMILY PROTEIN"/>
    <property type="match status" value="1"/>
</dbReference>
<dbReference type="Pfam" id="PF13456">
    <property type="entry name" value="RVT_3"/>
    <property type="match status" value="1"/>
</dbReference>
<keyword evidence="2" id="KW-0808">Transferase</keyword>
<accession>A0A6M3KR87</accession>
<evidence type="ECO:0000313" key="2">
    <source>
        <dbReference type="EMBL" id="QJA84340.1"/>
    </source>
</evidence>
<dbReference type="SUPFAM" id="SSF53098">
    <property type="entry name" value="Ribonuclease H-like"/>
    <property type="match status" value="1"/>
</dbReference>
<keyword evidence="2" id="KW-0548">Nucleotidyltransferase</keyword>
<dbReference type="PROSITE" id="PS50879">
    <property type="entry name" value="RNASE_H_1"/>
    <property type="match status" value="1"/>
</dbReference>
<proteinExistence type="predicted"/>
<protein>
    <submittedName>
        <fullName evidence="2">Putative reverse transcriptase-like protein</fullName>
    </submittedName>
</protein>
<feature type="domain" description="RNase H type-1" evidence="1">
    <location>
        <begin position="1"/>
        <end position="134"/>
    </location>
</feature>
<dbReference type="GO" id="GO:0004523">
    <property type="term" value="F:RNA-DNA hybrid ribonuclease activity"/>
    <property type="evidence" value="ECO:0007669"/>
    <property type="project" value="InterPro"/>
</dbReference>
<dbReference type="InterPro" id="IPR012337">
    <property type="entry name" value="RNaseH-like_sf"/>
</dbReference>
<evidence type="ECO:0000259" key="1">
    <source>
        <dbReference type="PROSITE" id="PS50879"/>
    </source>
</evidence>
<gene>
    <name evidence="2" type="ORF">MM415A00210_0065</name>
</gene>
<sequence>MINAWFDGVCEPKNPGGHGAYGIYIAAFDNVPVCSRGKYVGYGANISNNVAEYTGFIDILETLAAYNKKNIHIRGDSNLVIQQMSGNWRIKQGLYVPYALKAQKLLSKFRKVTLEWIPREENEICDKLAKDVLRNKNIVFRIQPEGQLCQK</sequence>
<reference evidence="2" key="1">
    <citation type="submission" date="2020-03" db="EMBL/GenBank/DDBJ databases">
        <title>The deep terrestrial virosphere.</title>
        <authorList>
            <person name="Holmfeldt K."/>
            <person name="Nilsson E."/>
            <person name="Simone D."/>
            <person name="Lopez-Fernandez M."/>
            <person name="Wu X."/>
            <person name="de Brujin I."/>
            <person name="Lundin D."/>
            <person name="Andersson A."/>
            <person name="Bertilsson S."/>
            <person name="Dopson M."/>
        </authorList>
    </citation>
    <scope>NUCLEOTIDE SEQUENCE</scope>
    <source>
        <strain evidence="2">MM415A00210</strain>
    </source>
</reference>
<dbReference type="Gene3D" id="3.30.420.10">
    <property type="entry name" value="Ribonuclease H-like superfamily/Ribonuclease H"/>
    <property type="match status" value="1"/>
</dbReference>
<dbReference type="AlphaFoldDB" id="A0A6M3KR87"/>
<dbReference type="EMBL" id="MT142527">
    <property type="protein sequence ID" value="QJA84340.1"/>
    <property type="molecule type" value="Genomic_DNA"/>
</dbReference>
<organism evidence="2">
    <name type="scientific">viral metagenome</name>
    <dbReference type="NCBI Taxonomy" id="1070528"/>
    <lineage>
        <taxon>unclassified sequences</taxon>
        <taxon>metagenomes</taxon>
        <taxon>organismal metagenomes</taxon>
    </lineage>
</organism>